<accession>A0A7M1RSF2</accession>
<dbReference type="KEGG" id="vg:65131148"/>
<sequence length="112" mass="13526">MKKLTEQQKVRRQILFNMPYLLLTFLIKERVLDRFLDNTSKYAIVHSINLSCLYTKLRDPYEAIECTFAWDCTKEGYDFWKGLNDKYKSIWEMSDSGALLLLSNYLYTYLYY</sequence>
<name>A0A7M1RSF2_9CAUD</name>
<evidence type="ECO:0000313" key="1">
    <source>
        <dbReference type="EMBL" id="QOR57216.1"/>
    </source>
</evidence>
<organism evidence="1 2">
    <name type="scientific">uncultured phage cr6_1</name>
    <dbReference type="NCBI Taxonomy" id="2772085"/>
    <lineage>
        <taxon>Viruses</taxon>
        <taxon>Duplodnaviria</taxon>
        <taxon>Heunggongvirae</taxon>
        <taxon>Uroviricota</taxon>
        <taxon>Caudoviricetes</taxon>
        <taxon>Crassvirales</taxon>
        <taxon>Suoliviridae</taxon>
        <taxon>Bearivirinae</taxon>
        <taxon>Afonbuvirus</taxon>
        <taxon>Afonbuvirus faecalis</taxon>
    </lineage>
</organism>
<dbReference type="RefSeq" id="YP_010112668.1">
    <property type="nucleotide sequence ID" value="NC_055894.1"/>
</dbReference>
<dbReference type="EMBL" id="MT774401">
    <property type="protein sequence ID" value="QOR57216.1"/>
    <property type="molecule type" value="Genomic_DNA"/>
</dbReference>
<proteinExistence type="predicted"/>
<keyword evidence="2" id="KW-1185">Reference proteome</keyword>
<reference evidence="1 2" key="1">
    <citation type="submission" date="2020-07" db="EMBL/GenBank/DDBJ databases">
        <title>Taxonomic proposal: Crassvirales, a new order of highly abundant and diverse bacterial viruses.</title>
        <authorList>
            <person name="Shkoporov A.N."/>
            <person name="Stockdale S.R."/>
            <person name="Guerin E."/>
            <person name="Ross R.P."/>
            <person name="Hill C."/>
        </authorList>
    </citation>
    <scope>NUCLEOTIDE SEQUENCE [LARGE SCALE GENOMIC DNA]</scope>
</reference>
<dbReference type="GeneID" id="65131148"/>
<protein>
    <submittedName>
        <fullName evidence="1">Uncharacterized protein</fullName>
    </submittedName>
</protein>
<evidence type="ECO:0000313" key="2">
    <source>
        <dbReference type="Proteomes" id="UP000593734"/>
    </source>
</evidence>
<dbReference type="Proteomes" id="UP000593734">
    <property type="component" value="Segment"/>
</dbReference>